<evidence type="ECO:0000256" key="1">
    <source>
        <dbReference type="SAM" id="MobiDB-lite"/>
    </source>
</evidence>
<protein>
    <recommendedName>
        <fullName evidence="5">CHRD domain-containing protein</fullName>
    </recommendedName>
</protein>
<feature type="signal peptide" evidence="2">
    <location>
        <begin position="1"/>
        <end position="25"/>
    </location>
</feature>
<proteinExistence type="predicted"/>
<dbReference type="RefSeq" id="WP_052112353.1">
    <property type="nucleotide sequence ID" value="NZ_AVPK01000011.1"/>
</dbReference>
<dbReference type="AlphaFoldDB" id="A0A0A0JI08"/>
<comment type="caution">
    <text evidence="3">The sequence shown here is derived from an EMBL/GenBank/DDBJ whole genome shotgun (WGS) entry which is preliminary data.</text>
</comment>
<feature type="chain" id="PRO_5039375253" description="CHRD domain-containing protein" evidence="2">
    <location>
        <begin position="26"/>
        <end position="211"/>
    </location>
</feature>
<dbReference type="eggNOG" id="ENOG502ZBH4">
    <property type="taxonomic scope" value="Bacteria"/>
</dbReference>
<reference evidence="3 4" key="1">
    <citation type="submission" date="2013-08" db="EMBL/GenBank/DDBJ databases">
        <title>The genome sequence of Knoellia subterranea.</title>
        <authorList>
            <person name="Zhu W."/>
            <person name="Wang G."/>
        </authorList>
    </citation>
    <scope>NUCLEOTIDE SEQUENCE [LARGE SCALE GENOMIC DNA]</scope>
    <source>
        <strain evidence="3 4">KCTC 19937</strain>
    </source>
</reference>
<dbReference type="Proteomes" id="UP000030011">
    <property type="component" value="Unassembled WGS sequence"/>
</dbReference>
<dbReference type="EMBL" id="AVPK01000011">
    <property type="protein sequence ID" value="KGN36389.1"/>
    <property type="molecule type" value="Genomic_DNA"/>
</dbReference>
<dbReference type="OrthoDB" id="2991218at2"/>
<feature type="region of interest" description="Disordered" evidence="1">
    <location>
        <begin position="90"/>
        <end position="117"/>
    </location>
</feature>
<evidence type="ECO:0000313" key="3">
    <source>
        <dbReference type="EMBL" id="KGN36389.1"/>
    </source>
</evidence>
<sequence length="211" mass="21047">MPTISRTTKAVLAAGVLVTSMGVIASTATANSADLSASLEPAVLNGVDGGGTALVSVRGTRIDIAMVASGLLADAPHAAHIHFGADARHECPSATDDSDGSGTLNTTEGAPAYGPVRVSLTKSGDTSPASALAIDRFDTAPGGELSYERGHIKVTQDVAKAVADGLGVIVIHGVDHNHDGVYSGTVGSDLDPSLPTEATDPALCGVITPQD</sequence>
<keyword evidence="4" id="KW-1185">Reference proteome</keyword>
<evidence type="ECO:0000313" key="4">
    <source>
        <dbReference type="Proteomes" id="UP000030011"/>
    </source>
</evidence>
<evidence type="ECO:0008006" key="5">
    <source>
        <dbReference type="Google" id="ProtNLM"/>
    </source>
</evidence>
<name>A0A0A0JI08_9MICO</name>
<evidence type="ECO:0000256" key="2">
    <source>
        <dbReference type="SAM" id="SignalP"/>
    </source>
</evidence>
<accession>A0A0A0JI08</accession>
<organism evidence="3 4">
    <name type="scientific">Knoellia subterranea KCTC 19937</name>
    <dbReference type="NCBI Taxonomy" id="1385521"/>
    <lineage>
        <taxon>Bacteria</taxon>
        <taxon>Bacillati</taxon>
        <taxon>Actinomycetota</taxon>
        <taxon>Actinomycetes</taxon>
        <taxon>Micrococcales</taxon>
        <taxon>Intrasporangiaceae</taxon>
        <taxon>Knoellia</taxon>
    </lineage>
</organism>
<gene>
    <name evidence="3" type="ORF">N803_05455</name>
</gene>
<keyword evidence="2" id="KW-0732">Signal</keyword>
<dbReference type="STRING" id="1385521.N803_05455"/>